<dbReference type="GO" id="GO:0006139">
    <property type="term" value="P:nucleobase-containing compound metabolic process"/>
    <property type="evidence" value="ECO:0007669"/>
    <property type="project" value="InterPro"/>
</dbReference>
<gene>
    <name evidence="4" type="ORF">MKW94_030196</name>
</gene>
<dbReference type="AlphaFoldDB" id="A0AA41W2B7"/>
<dbReference type="InterPro" id="IPR012337">
    <property type="entry name" value="RNaseH-like_sf"/>
</dbReference>
<dbReference type="GO" id="GO:0003676">
    <property type="term" value="F:nucleic acid binding"/>
    <property type="evidence" value="ECO:0007669"/>
    <property type="project" value="InterPro"/>
</dbReference>
<dbReference type="GO" id="GO:0005737">
    <property type="term" value="C:cytoplasm"/>
    <property type="evidence" value="ECO:0007669"/>
    <property type="project" value="TreeGrafter"/>
</dbReference>
<protein>
    <recommendedName>
        <fullName evidence="3">3'-5' exonuclease domain-containing protein</fullName>
    </recommendedName>
</protein>
<evidence type="ECO:0000256" key="1">
    <source>
        <dbReference type="ARBA" id="ARBA00022722"/>
    </source>
</evidence>
<dbReference type="InterPro" id="IPR051132">
    <property type="entry name" value="3-5_Exonuclease_domain"/>
</dbReference>
<dbReference type="GO" id="GO:0005634">
    <property type="term" value="C:nucleus"/>
    <property type="evidence" value="ECO:0007669"/>
    <property type="project" value="TreeGrafter"/>
</dbReference>
<dbReference type="PANTHER" id="PTHR13620">
    <property type="entry name" value="3-5 EXONUCLEASE"/>
    <property type="match status" value="1"/>
</dbReference>
<accession>A0AA41W2B7</accession>
<dbReference type="Gene3D" id="3.30.420.10">
    <property type="entry name" value="Ribonuclease H-like superfamily/Ribonuclease H"/>
    <property type="match status" value="1"/>
</dbReference>
<dbReference type="GO" id="GO:0008408">
    <property type="term" value="F:3'-5' exonuclease activity"/>
    <property type="evidence" value="ECO:0007669"/>
    <property type="project" value="InterPro"/>
</dbReference>
<dbReference type="EMBL" id="JAJJMA010342515">
    <property type="protein sequence ID" value="MCL7051791.1"/>
    <property type="molecule type" value="Genomic_DNA"/>
</dbReference>
<keyword evidence="5" id="KW-1185">Reference proteome</keyword>
<dbReference type="PANTHER" id="PTHR13620:SF105">
    <property type="entry name" value="OS01G0737700 PROTEIN"/>
    <property type="match status" value="1"/>
</dbReference>
<dbReference type="Proteomes" id="UP001177140">
    <property type="component" value="Unassembled WGS sequence"/>
</dbReference>
<evidence type="ECO:0000259" key="3">
    <source>
        <dbReference type="Pfam" id="PF01612"/>
    </source>
</evidence>
<evidence type="ECO:0000313" key="4">
    <source>
        <dbReference type="EMBL" id="MCL7051791.1"/>
    </source>
</evidence>
<dbReference type="InterPro" id="IPR036397">
    <property type="entry name" value="RNaseH_sf"/>
</dbReference>
<dbReference type="CDD" id="cd06141">
    <property type="entry name" value="WRN_exo"/>
    <property type="match status" value="1"/>
</dbReference>
<comment type="caution">
    <text evidence="4">The sequence shown here is derived from an EMBL/GenBank/DDBJ whole genome shotgun (WGS) entry which is preliminary data.</text>
</comment>
<name>A0AA41W2B7_PAPNU</name>
<reference evidence="4" key="1">
    <citation type="submission" date="2022-03" db="EMBL/GenBank/DDBJ databases">
        <title>A functionally conserved STORR gene fusion in Papaver species that diverged 16.8 million years ago.</title>
        <authorList>
            <person name="Catania T."/>
        </authorList>
    </citation>
    <scope>NUCLEOTIDE SEQUENCE</scope>
    <source>
        <strain evidence="4">S-191538</strain>
    </source>
</reference>
<organism evidence="4 5">
    <name type="scientific">Papaver nudicaule</name>
    <name type="common">Iceland poppy</name>
    <dbReference type="NCBI Taxonomy" id="74823"/>
    <lineage>
        <taxon>Eukaryota</taxon>
        <taxon>Viridiplantae</taxon>
        <taxon>Streptophyta</taxon>
        <taxon>Embryophyta</taxon>
        <taxon>Tracheophyta</taxon>
        <taxon>Spermatophyta</taxon>
        <taxon>Magnoliopsida</taxon>
        <taxon>Ranunculales</taxon>
        <taxon>Papaveraceae</taxon>
        <taxon>Papaveroideae</taxon>
        <taxon>Papaver</taxon>
    </lineage>
</organism>
<dbReference type="SUPFAM" id="SSF53098">
    <property type="entry name" value="Ribonuclease H-like"/>
    <property type="match status" value="1"/>
</dbReference>
<evidence type="ECO:0000313" key="5">
    <source>
        <dbReference type="Proteomes" id="UP001177140"/>
    </source>
</evidence>
<keyword evidence="2" id="KW-0378">Hydrolase</keyword>
<evidence type="ECO:0000256" key="2">
    <source>
        <dbReference type="ARBA" id="ARBA00022801"/>
    </source>
</evidence>
<dbReference type="Pfam" id="PF01612">
    <property type="entry name" value="DNA_pol_A_exo1"/>
    <property type="match status" value="1"/>
</dbReference>
<sequence>MMAEISPLQNGHENVSSIELLESASTHQTYNVYYYKDKICTTVTHTPSVVDEWIAGVHNASRSKQNKNNLVVVGLDVEWSRIRDDYSCCRNEIAVLQLCLARRCLLFQISCCDNIPKSLHDLLRNEKFIFVGAGIDGDAHKLWVDHRLNVARTEELGSLADFKLTKTDVGYRESRFFNCGLKNLAKVVLNLELPKQKGIQLSNWEDRSLSDQQIEYACLDAFVSFKLAMDLMNRPSPVHTDVEPKKFWKDFSEPKKVEAAKQVSEILADGSKTNDAAKQVSEILADGSKTDEAAKQVSEKANASMTDEAAKQVSDKANANEAITKQVSETEHDFEMVNESEAYSNLSTQRPPKKCSSAGERWSLMRSVFRK</sequence>
<dbReference type="InterPro" id="IPR002562">
    <property type="entry name" value="3'-5'_exonuclease_dom"/>
</dbReference>
<proteinExistence type="predicted"/>
<feature type="domain" description="3'-5' exonuclease" evidence="3">
    <location>
        <begin position="66"/>
        <end position="233"/>
    </location>
</feature>
<keyword evidence="1" id="KW-0540">Nuclease</keyword>